<sequence>MTPRDAARTAQQYDPLGVMGSRPLAIVLAASGVLWALLVSVFDRDIVGSPTLSALTVLLIAASGAVVLVASSPFRAPFPRWAFVLHVGLLAAATVTSVAAQWGPDRSPLNDFMSLLTATGIVMTAPYRPWVDLAVGGLVLAVVAGAAWGAGAAAFPHHVPIGVAAFLAAAPTLVLTAASAVFAWTFAGLAERVQIRAGSYSVERAERDGIAASVQQDRSTILARDVAPFLAELRSREVVTDADRARARSIADGIRRSMVADADRTWFEQAVAVEGGAGAVVDDPDGLIATLDADQRTVVRTFLRAALRASTVDPAGFRATIRRSTAADGTDGAGPAGRPASGRRPTAPCRVTVAIDLVVADSDVGIHRTFDPYFAVLRVTFPDLDVAVRPSALALRFSYDQH</sequence>
<feature type="transmembrane region" description="Helical" evidence="2">
    <location>
        <begin position="162"/>
        <end position="187"/>
    </location>
</feature>
<evidence type="ECO:0000313" key="4">
    <source>
        <dbReference type="EMBL" id="NUU12997.1"/>
    </source>
</evidence>
<proteinExistence type="predicted"/>
<dbReference type="Proteomes" id="UP000590225">
    <property type="component" value="Unassembled WGS sequence"/>
</dbReference>
<keyword evidence="2" id="KW-0472">Membrane</keyword>
<reference evidence="4 5" key="1">
    <citation type="submission" date="2020-05" db="EMBL/GenBank/DDBJ databases">
        <title>Genome Sequencing of Type Strains.</title>
        <authorList>
            <person name="Lemaire J.F."/>
            <person name="Inderbitzin P."/>
            <person name="Gregorio O.A."/>
            <person name="Collins S.B."/>
            <person name="Wespe N."/>
            <person name="Knight-Connoni V."/>
        </authorList>
    </citation>
    <scope>NUCLEOTIDE SEQUENCE [LARGE SCALE GENOMIC DNA]</scope>
    <source>
        <strain evidence="4 5">ATCC 19096</strain>
    </source>
</reference>
<reference evidence="3 6" key="2">
    <citation type="submission" date="2020-07" db="EMBL/GenBank/DDBJ databases">
        <title>Above-ground endophytic microbial communities from plants in different locations in the United States.</title>
        <authorList>
            <person name="Frank C."/>
        </authorList>
    </citation>
    <scope>NUCLEOTIDE SEQUENCE [LARGE SCALE GENOMIC DNA]</scope>
    <source>
        <strain evidence="3 6">WPL5_2</strain>
    </source>
</reference>
<dbReference type="Proteomes" id="UP000573001">
    <property type="component" value="Unassembled WGS sequence"/>
</dbReference>
<evidence type="ECO:0000256" key="2">
    <source>
        <dbReference type="SAM" id="Phobius"/>
    </source>
</evidence>
<keyword evidence="5" id="KW-1185">Reference proteome</keyword>
<feature type="transmembrane region" description="Helical" evidence="2">
    <location>
        <begin position="24"/>
        <end position="42"/>
    </location>
</feature>
<dbReference type="AlphaFoldDB" id="A0AAW3TAA1"/>
<evidence type="ECO:0000313" key="5">
    <source>
        <dbReference type="Proteomes" id="UP000573001"/>
    </source>
</evidence>
<evidence type="ECO:0000256" key="1">
    <source>
        <dbReference type="SAM" id="MobiDB-lite"/>
    </source>
</evidence>
<comment type="caution">
    <text evidence="3">The sequence shown here is derived from an EMBL/GenBank/DDBJ whole genome shotgun (WGS) entry which is preliminary data.</text>
</comment>
<evidence type="ECO:0000313" key="6">
    <source>
        <dbReference type="Proteomes" id="UP000590225"/>
    </source>
</evidence>
<dbReference type="EMBL" id="JACGXP010000005">
    <property type="protein sequence ID" value="MBA8991794.1"/>
    <property type="molecule type" value="Genomic_DNA"/>
</dbReference>
<organism evidence="3 6">
    <name type="scientific">Curtobacterium pusillum</name>
    <dbReference type="NCBI Taxonomy" id="69373"/>
    <lineage>
        <taxon>Bacteria</taxon>
        <taxon>Bacillati</taxon>
        <taxon>Actinomycetota</taxon>
        <taxon>Actinomycetes</taxon>
        <taxon>Micrococcales</taxon>
        <taxon>Microbacteriaceae</taxon>
        <taxon>Curtobacterium</taxon>
    </lineage>
</organism>
<feature type="compositionally biased region" description="Low complexity" evidence="1">
    <location>
        <begin position="336"/>
        <end position="345"/>
    </location>
</feature>
<gene>
    <name evidence="3" type="ORF">FHW23_003072</name>
    <name evidence="4" type="ORF">HP507_03985</name>
</gene>
<evidence type="ECO:0000313" key="3">
    <source>
        <dbReference type="EMBL" id="MBA8991794.1"/>
    </source>
</evidence>
<feature type="region of interest" description="Disordered" evidence="1">
    <location>
        <begin position="323"/>
        <end position="345"/>
    </location>
</feature>
<keyword evidence="2" id="KW-0812">Transmembrane</keyword>
<feature type="transmembrane region" description="Helical" evidence="2">
    <location>
        <begin position="54"/>
        <end position="74"/>
    </location>
</feature>
<protein>
    <submittedName>
        <fullName evidence="3">Uncharacterized protein</fullName>
    </submittedName>
</protein>
<name>A0AAW3TAA1_9MICO</name>
<feature type="transmembrane region" description="Helical" evidence="2">
    <location>
        <begin position="80"/>
        <end position="102"/>
    </location>
</feature>
<keyword evidence="2" id="KW-1133">Transmembrane helix</keyword>
<dbReference type="EMBL" id="JABMCE010000056">
    <property type="protein sequence ID" value="NUU12997.1"/>
    <property type="molecule type" value="Genomic_DNA"/>
</dbReference>
<feature type="transmembrane region" description="Helical" evidence="2">
    <location>
        <begin position="133"/>
        <end position="155"/>
    </location>
</feature>
<accession>A0AAW3TAA1</accession>
<dbReference type="RefSeq" id="WP_175350558.1">
    <property type="nucleotide sequence ID" value="NZ_BAAAWQ010000001.1"/>
</dbReference>